<keyword evidence="1" id="KW-0732">Signal</keyword>
<keyword evidence="4" id="KW-1185">Reference proteome</keyword>
<sequence length="148" mass="16159">MFMKIIFSIALAAVLLLNVAHAENKPAIQMDTLLKSSQSWDGKKYDSYPSGPPELTVLKITIPPNTTMAWHKHSMPNVAYVVSGSLTVEKKVGGEKKIITSGQVLPEMVGEYHRGITGKEPVELIVSYAGSVGMPLSEPENNENKDLH</sequence>
<evidence type="ECO:0000259" key="2">
    <source>
        <dbReference type="Pfam" id="PF07883"/>
    </source>
</evidence>
<dbReference type="InterPro" id="IPR014710">
    <property type="entry name" value="RmlC-like_jellyroll"/>
</dbReference>
<comment type="caution">
    <text evidence="3">The sequence shown here is derived from an EMBL/GenBank/DDBJ whole genome shotgun (WGS) entry which is preliminary data.</text>
</comment>
<dbReference type="CDD" id="cd02236">
    <property type="entry name" value="cupin_CV2614-like"/>
    <property type="match status" value="1"/>
</dbReference>
<protein>
    <submittedName>
        <fullName evidence="3">Cupin domain-containing protein</fullName>
    </submittedName>
</protein>
<feature type="signal peptide" evidence="1">
    <location>
        <begin position="1"/>
        <end position="22"/>
    </location>
</feature>
<dbReference type="InterPro" id="IPR013096">
    <property type="entry name" value="Cupin_2"/>
</dbReference>
<proteinExistence type="predicted"/>
<accession>A0ABX0KU53</accession>
<evidence type="ECO:0000256" key="1">
    <source>
        <dbReference type="SAM" id="SignalP"/>
    </source>
</evidence>
<dbReference type="SUPFAM" id="SSF51182">
    <property type="entry name" value="RmlC-like cupins"/>
    <property type="match status" value="1"/>
</dbReference>
<feature type="chain" id="PRO_5045499957" evidence="1">
    <location>
        <begin position="23"/>
        <end position="148"/>
    </location>
</feature>
<dbReference type="InterPro" id="IPR011051">
    <property type="entry name" value="RmlC_Cupin_sf"/>
</dbReference>
<evidence type="ECO:0000313" key="3">
    <source>
        <dbReference type="EMBL" id="NHQ85654.1"/>
    </source>
</evidence>
<name>A0ABX0KU53_9NEIS</name>
<dbReference type="Pfam" id="PF07883">
    <property type="entry name" value="Cupin_2"/>
    <property type="match status" value="1"/>
</dbReference>
<evidence type="ECO:0000313" key="4">
    <source>
        <dbReference type="Proteomes" id="UP000712570"/>
    </source>
</evidence>
<dbReference type="EMBL" id="JAAOLX010000002">
    <property type="protein sequence ID" value="NHQ85654.1"/>
    <property type="molecule type" value="Genomic_DNA"/>
</dbReference>
<dbReference type="Gene3D" id="2.60.120.10">
    <property type="entry name" value="Jelly Rolls"/>
    <property type="match status" value="1"/>
</dbReference>
<dbReference type="Proteomes" id="UP000712570">
    <property type="component" value="Unassembled WGS sequence"/>
</dbReference>
<feature type="domain" description="Cupin type-2" evidence="2">
    <location>
        <begin position="60"/>
        <end position="127"/>
    </location>
</feature>
<reference evidence="3 4" key="1">
    <citation type="submission" date="2020-03" db="EMBL/GenBank/DDBJ databases">
        <title>Draft genome sequence of environmentally isolated violet-colored cultures.</title>
        <authorList>
            <person name="Wilson H.S."/>
        </authorList>
    </citation>
    <scope>NUCLEOTIDE SEQUENCE [LARGE SCALE GENOMIC DNA]</scope>
    <source>
        <strain evidence="3 4">HSC-16F04</strain>
    </source>
</reference>
<gene>
    <name evidence="3" type="ORF">HA050_05915</name>
</gene>
<organism evidence="3 4">
    <name type="scientific">Iodobacter violaceini</name>
    <dbReference type="NCBI Taxonomy" id="3044271"/>
    <lineage>
        <taxon>Bacteria</taxon>
        <taxon>Pseudomonadati</taxon>
        <taxon>Pseudomonadota</taxon>
        <taxon>Betaproteobacteria</taxon>
        <taxon>Neisseriales</taxon>
        <taxon>Chitinibacteraceae</taxon>
        <taxon>Iodobacter</taxon>
    </lineage>
</organism>